<evidence type="ECO:0000313" key="6">
    <source>
        <dbReference type="Proteomes" id="UP000245168"/>
    </source>
</evidence>
<dbReference type="PANTHER" id="PTHR37418">
    <property type="entry name" value="3-KETO-5-AMINOHEXANOATE CLEAVAGE ENZYME-RELATED"/>
    <property type="match status" value="1"/>
</dbReference>
<evidence type="ECO:0000256" key="1">
    <source>
        <dbReference type="ARBA" id="ARBA00001947"/>
    </source>
</evidence>
<dbReference type="SUPFAM" id="SSF51395">
    <property type="entry name" value="FMN-linked oxidoreductases"/>
    <property type="match status" value="1"/>
</dbReference>
<comment type="caution">
    <text evidence="5">The sequence shown here is derived from an EMBL/GenBank/DDBJ whole genome shotgun (WGS) entry which is preliminary data.</text>
</comment>
<organism evidence="5 6">
    <name type="scientific">Marinicauda salina</name>
    <dbReference type="NCBI Taxonomy" id="2135793"/>
    <lineage>
        <taxon>Bacteria</taxon>
        <taxon>Pseudomonadati</taxon>
        <taxon>Pseudomonadota</taxon>
        <taxon>Alphaproteobacteria</taxon>
        <taxon>Maricaulales</taxon>
        <taxon>Maricaulaceae</taxon>
        <taxon>Marinicauda</taxon>
    </lineage>
</organism>
<dbReference type="RefSeq" id="WP_109251388.1">
    <property type="nucleotide sequence ID" value="NZ_QEXV01000001.1"/>
</dbReference>
<dbReference type="GO" id="GO:0043720">
    <property type="term" value="F:3-keto-5-aminohexanoate cleavage activity"/>
    <property type="evidence" value="ECO:0007669"/>
    <property type="project" value="InterPro"/>
</dbReference>
<evidence type="ECO:0000256" key="4">
    <source>
        <dbReference type="ARBA" id="ARBA00022833"/>
    </source>
</evidence>
<dbReference type="EMBL" id="QEXV01000001">
    <property type="protein sequence ID" value="PWE18114.1"/>
    <property type="molecule type" value="Genomic_DNA"/>
</dbReference>
<keyword evidence="6" id="KW-1185">Reference proteome</keyword>
<gene>
    <name evidence="5" type="ORF">DDZ18_00415</name>
</gene>
<accession>A0A2U2BVW8</accession>
<sequence>MDKAVVTCAINGVLTNPKTHPVPVTPEEMAASAKEAYDAGASVMHVHFRMQEPDMGHLPTWDPDVVEPMIEAIRDACPGVVINQTTGVVGPDVSGPIAVMKRIRPEIAACNAGSLNYLKLKRDGGWAWPPMVFDNPVEKIQQMLDAMAETGAHPEFECFDVGIVRSVNMYIENGMAPAAHYNFVMGVASGMPADTRLLELLLDYKRDGAPWQTTLIGRAEIWPVHRRAAELGGMLRTGLEDTFYLPDGERASGNGALIEALVATAREAGREIASPAEARAIMKLGEEHDGGERKRAAADR</sequence>
<dbReference type="PANTHER" id="PTHR37418:SF2">
    <property type="entry name" value="3-KETO-5-AMINOHEXANOATE CLEAVAGE ENZYME"/>
    <property type="match status" value="1"/>
</dbReference>
<keyword evidence="2" id="KW-0808">Transferase</keyword>
<name>A0A2U2BVW8_9PROT</name>
<dbReference type="AlphaFoldDB" id="A0A2U2BVW8"/>
<dbReference type="InterPro" id="IPR013785">
    <property type="entry name" value="Aldolase_TIM"/>
</dbReference>
<protein>
    <submittedName>
        <fullName evidence="5">3-keto-5-aminohexanoate cleavage protein</fullName>
    </submittedName>
</protein>
<evidence type="ECO:0000313" key="5">
    <source>
        <dbReference type="EMBL" id="PWE18114.1"/>
    </source>
</evidence>
<dbReference type="Proteomes" id="UP000245168">
    <property type="component" value="Unassembled WGS sequence"/>
</dbReference>
<reference evidence="6" key="1">
    <citation type="submission" date="2018-05" db="EMBL/GenBank/DDBJ databases">
        <authorList>
            <person name="Liu B.-T."/>
        </authorList>
    </citation>
    <scope>NUCLEOTIDE SEQUENCE [LARGE SCALE GENOMIC DNA]</scope>
    <source>
        <strain evidence="6">WD6-1</strain>
    </source>
</reference>
<evidence type="ECO:0000256" key="3">
    <source>
        <dbReference type="ARBA" id="ARBA00022723"/>
    </source>
</evidence>
<comment type="cofactor">
    <cofactor evidence="1">
        <name>Zn(2+)</name>
        <dbReference type="ChEBI" id="CHEBI:29105"/>
    </cofactor>
</comment>
<evidence type="ECO:0000256" key="2">
    <source>
        <dbReference type="ARBA" id="ARBA00022679"/>
    </source>
</evidence>
<keyword evidence="3" id="KW-0479">Metal-binding</keyword>
<dbReference type="Gene3D" id="3.20.20.70">
    <property type="entry name" value="Aldolase class I"/>
    <property type="match status" value="1"/>
</dbReference>
<proteinExistence type="predicted"/>
<dbReference type="Pfam" id="PF05853">
    <property type="entry name" value="BKACE"/>
    <property type="match status" value="1"/>
</dbReference>
<dbReference type="GO" id="GO:0046872">
    <property type="term" value="F:metal ion binding"/>
    <property type="evidence" value="ECO:0007669"/>
    <property type="project" value="UniProtKB-KW"/>
</dbReference>
<dbReference type="InterPro" id="IPR008567">
    <property type="entry name" value="BKACE"/>
</dbReference>
<dbReference type="OrthoDB" id="9805277at2"/>
<keyword evidence="4" id="KW-0862">Zinc</keyword>